<keyword evidence="5" id="KW-0547">Nucleotide-binding</keyword>
<comment type="subcellular location">
    <subcellularLocation>
        <location evidence="1">Membrane</location>
        <topology evidence="1">Multi-pass membrane protein</topology>
    </subcellularLocation>
</comment>
<dbReference type="GO" id="GO:0005524">
    <property type="term" value="F:ATP binding"/>
    <property type="evidence" value="ECO:0007669"/>
    <property type="project" value="UniProtKB-KW"/>
</dbReference>
<keyword evidence="12" id="KW-1185">Reference proteome</keyword>
<dbReference type="EMBL" id="CAJPIZ010000577">
    <property type="protein sequence ID" value="CAG2101782.1"/>
    <property type="molecule type" value="Genomic_DNA"/>
</dbReference>
<reference evidence="11" key="1">
    <citation type="submission" date="2020-11" db="EMBL/GenBank/DDBJ databases">
        <authorList>
            <person name="Tran Van P."/>
        </authorList>
    </citation>
    <scope>NUCLEOTIDE SEQUENCE</scope>
</reference>
<evidence type="ECO:0000256" key="1">
    <source>
        <dbReference type="ARBA" id="ARBA00004141"/>
    </source>
</evidence>
<evidence type="ECO:0000256" key="7">
    <source>
        <dbReference type="ARBA" id="ARBA00022989"/>
    </source>
</evidence>
<organism evidence="11">
    <name type="scientific">Medioppia subpectinata</name>
    <dbReference type="NCBI Taxonomy" id="1979941"/>
    <lineage>
        <taxon>Eukaryota</taxon>
        <taxon>Metazoa</taxon>
        <taxon>Ecdysozoa</taxon>
        <taxon>Arthropoda</taxon>
        <taxon>Chelicerata</taxon>
        <taxon>Arachnida</taxon>
        <taxon>Acari</taxon>
        <taxon>Acariformes</taxon>
        <taxon>Sarcoptiformes</taxon>
        <taxon>Oribatida</taxon>
        <taxon>Brachypylina</taxon>
        <taxon>Oppioidea</taxon>
        <taxon>Oppiidae</taxon>
        <taxon>Medioppia</taxon>
    </lineage>
</organism>
<evidence type="ECO:0000256" key="9">
    <source>
        <dbReference type="SAM" id="Phobius"/>
    </source>
</evidence>
<dbReference type="GO" id="GO:0140359">
    <property type="term" value="F:ABC-type transporter activity"/>
    <property type="evidence" value="ECO:0007669"/>
    <property type="project" value="InterPro"/>
</dbReference>
<keyword evidence="3" id="KW-0813">Transport</keyword>
<evidence type="ECO:0000256" key="4">
    <source>
        <dbReference type="ARBA" id="ARBA00022692"/>
    </source>
</evidence>
<dbReference type="PANTHER" id="PTHR24223:SF456">
    <property type="entry name" value="MULTIDRUG RESISTANCE-ASSOCIATED PROTEIN LETHAL(2)03659"/>
    <property type="match status" value="1"/>
</dbReference>
<keyword evidence="4 9" id="KW-0812">Transmembrane</keyword>
<evidence type="ECO:0000256" key="6">
    <source>
        <dbReference type="ARBA" id="ARBA00022840"/>
    </source>
</evidence>
<dbReference type="InterPro" id="IPR011527">
    <property type="entry name" value="ABC1_TM_dom"/>
</dbReference>
<feature type="transmembrane region" description="Helical" evidence="9">
    <location>
        <begin position="129"/>
        <end position="153"/>
    </location>
</feature>
<feature type="non-terminal residue" evidence="11">
    <location>
        <position position="1"/>
    </location>
</feature>
<feature type="transmembrane region" description="Helical" evidence="9">
    <location>
        <begin position="78"/>
        <end position="96"/>
    </location>
</feature>
<keyword evidence="8 9" id="KW-0472">Membrane</keyword>
<evidence type="ECO:0000256" key="8">
    <source>
        <dbReference type="ARBA" id="ARBA00023136"/>
    </source>
</evidence>
<evidence type="ECO:0000256" key="2">
    <source>
        <dbReference type="ARBA" id="ARBA00009726"/>
    </source>
</evidence>
<evidence type="ECO:0000313" key="12">
    <source>
        <dbReference type="Proteomes" id="UP000759131"/>
    </source>
</evidence>
<accession>A0A7R9KE98</accession>
<evidence type="ECO:0000313" key="11">
    <source>
        <dbReference type="EMBL" id="CAD7621352.1"/>
    </source>
</evidence>
<feature type="transmembrane region" description="Helical" evidence="9">
    <location>
        <begin position="270"/>
        <end position="288"/>
    </location>
</feature>
<protein>
    <recommendedName>
        <fullName evidence="10">ABC transmembrane type-1 domain-containing protein</fullName>
    </recommendedName>
</protein>
<sequence length="347" mass="39784">METEEMIRRPSPFDTVNPISKLFFTWVWSIYIKGHKKDLEFKDLYRCAKRDESHKVQNRLEIQWKKELKKANPSLAKALFRAFGLDFLPLLLVFMFQELVVRVSQPILLGQVVRYFQNNNDNPIDYKTAALSAAGVVGCSALFVTFNHLNICYVMKFGLRMRVACCALMYKKSMRLSRTALGKTTVGQILNLMSNDVNRIDEFAFSAHSWVVAPLQSALILYMLWEHLGFACLAGLTVLVLFIPFQGLMGKSFATVRRNTAKLTDNRIRIMNEIITGMRVIKIIWTLFGKRVNHRLRAFISLTIFDERLIQTLISGVKTCLTSNIDASSLLYASFGIFKARSIRMLL</sequence>
<dbReference type="AlphaFoldDB" id="A0A7R9KE98"/>
<proteinExistence type="inferred from homology"/>
<feature type="domain" description="ABC transmembrane type-1" evidence="10">
    <location>
        <begin position="90"/>
        <end position="282"/>
    </location>
</feature>
<evidence type="ECO:0000256" key="3">
    <source>
        <dbReference type="ARBA" id="ARBA00022448"/>
    </source>
</evidence>
<dbReference type="OrthoDB" id="6511082at2759"/>
<dbReference type="InterPro" id="IPR036640">
    <property type="entry name" value="ABC1_TM_sf"/>
</dbReference>
<keyword evidence="6" id="KW-0067">ATP-binding</keyword>
<dbReference type="GO" id="GO:0016020">
    <property type="term" value="C:membrane"/>
    <property type="evidence" value="ECO:0007669"/>
    <property type="project" value="UniProtKB-SubCell"/>
</dbReference>
<dbReference type="Proteomes" id="UP000759131">
    <property type="component" value="Unassembled WGS sequence"/>
</dbReference>
<evidence type="ECO:0000256" key="5">
    <source>
        <dbReference type="ARBA" id="ARBA00022741"/>
    </source>
</evidence>
<gene>
    <name evidence="11" type="ORF">OSB1V03_LOCUS1823</name>
</gene>
<dbReference type="PANTHER" id="PTHR24223">
    <property type="entry name" value="ATP-BINDING CASSETTE SUB-FAMILY C"/>
    <property type="match status" value="1"/>
</dbReference>
<keyword evidence="7 9" id="KW-1133">Transmembrane helix</keyword>
<dbReference type="SUPFAM" id="SSF90123">
    <property type="entry name" value="ABC transporter transmembrane region"/>
    <property type="match status" value="1"/>
</dbReference>
<name>A0A7R9KE98_9ACAR</name>
<dbReference type="Pfam" id="PF00664">
    <property type="entry name" value="ABC_membrane"/>
    <property type="match status" value="1"/>
</dbReference>
<feature type="transmembrane region" description="Helical" evidence="9">
    <location>
        <begin position="228"/>
        <end position="249"/>
    </location>
</feature>
<dbReference type="PROSITE" id="PS50929">
    <property type="entry name" value="ABC_TM1F"/>
    <property type="match status" value="1"/>
</dbReference>
<dbReference type="Gene3D" id="1.20.1560.10">
    <property type="entry name" value="ABC transporter type 1, transmembrane domain"/>
    <property type="match status" value="1"/>
</dbReference>
<dbReference type="InterPro" id="IPR050173">
    <property type="entry name" value="ABC_transporter_C-like"/>
</dbReference>
<evidence type="ECO:0000259" key="10">
    <source>
        <dbReference type="PROSITE" id="PS50929"/>
    </source>
</evidence>
<dbReference type="EMBL" id="OC855152">
    <property type="protein sequence ID" value="CAD7621352.1"/>
    <property type="molecule type" value="Genomic_DNA"/>
</dbReference>
<comment type="similarity">
    <text evidence="2">Belongs to the ABC transporter superfamily. ABCC family. Conjugate transporter (TC 3.A.1.208) subfamily.</text>
</comment>